<accession>A0ABP7J5Z3</accession>
<dbReference type="Gene3D" id="1.10.30.50">
    <property type="match status" value="1"/>
</dbReference>
<keyword evidence="3" id="KW-0255">Endonuclease</keyword>
<dbReference type="InterPro" id="IPR002711">
    <property type="entry name" value="HNH"/>
</dbReference>
<feature type="domain" description="HNH nuclease" evidence="2">
    <location>
        <begin position="255"/>
        <end position="306"/>
    </location>
</feature>
<dbReference type="EMBL" id="BAABAH010000022">
    <property type="protein sequence ID" value="GAA3835541.1"/>
    <property type="molecule type" value="Genomic_DNA"/>
</dbReference>
<dbReference type="CDD" id="cd00085">
    <property type="entry name" value="HNHc"/>
    <property type="match status" value="1"/>
</dbReference>
<evidence type="ECO:0000259" key="2">
    <source>
        <dbReference type="SMART" id="SM00507"/>
    </source>
</evidence>
<comment type="caution">
    <text evidence="3">The sequence shown here is derived from an EMBL/GenBank/DDBJ whole genome shotgun (WGS) entry which is preliminary data.</text>
</comment>
<comment type="similarity">
    <text evidence="1">Belongs to the Rv1128c/1148c/1588c/1702c/1945/3466 family.</text>
</comment>
<proteinExistence type="inferred from homology"/>
<organism evidence="3 4">
    <name type="scientific">Nocardioides panacisoli</name>
    <dbReference type="NCBI Taxonomy" id="627624"/>
    <lineage>
        <taxon>Bacteria</taxon>
        <taxon>Bacillati</taxon>
        <taxon>Actinomycetota</taxon>
        <taxon>Actinomycetes</taxon>
        <taxon>Propionibacteriales</taxon>
        <taxon>Nocardioidaceae</taxon>
        <taxon>Nocardioides</taxon>
    </lineage>
</organism>
<evidence type="ECO:0000256" key="1">
    <source>
        <dbReference type="ARBA" id="ARBA00023450"/>
    </source>
</evidence>
<evidence type="ECO:0000313" key="3">
    <source>
        <dbReference type="EMBL" id="GAA3835541.1"/>
    </source>
</evidence>
<evidence type="ECO:0000313" key="4">
    <source>
        <dbReference type="Proteomes" id="UP001501821"/>
    </source>
</evidence>
<dbReference type="Proteomes" id="UP001501821">
    <property type="component" value="Unassembled WGS sequence"/>
</dbReference>
<keyword evidence="3" id="KW-0378">Hydrolase</keyword>
<keyword evidence="4" id="KW-1185">Reference proteome</keyword>
<protein>
    <submittedName>
        <fullName evidence="3">HNH endonuclease signature motif containing protein</fullName>
    </submittedName>
</protein>
<dbReference type="Pfam" id="PF01844">
    <property type="entry name" value="HNH"/>
    <property type="match status" value="1"/>
</dbReference>
<sequence>MAAEIALARKESPHRGQVLLGFAKLACAEMPHTMARLEDGTLNEWRAMLLVRETACLGAEQRAFADEELCADPQALEGVGTRRLLAKARKLAYELDPKAVVDRASNAAKDRNVTLRPAPDTMTYLTALLPVAQGVALRAALQQAAGALIAAGDPRTRGQLMADLLVARGTGVAMSTDGQPPAVPVAINLIMSETTLFGGHAAALVEEEVVPAEVARLLAAHALSEDLHTWIRQLYADRRGRLVAMSSKQRAFPQPLAQLLRIRDQGICRTPYCGAPIRHADHVDPVEDGGRTSAANGQGLCEACNHAKQAPRWRQQVTDDGIETITPTGHRYLSHAPPPVGWREPYYVLVAPGRYQLVA</sequence>
<dbReference type="GO" id="GO:0004519">
    <property type="term" value="F:endonuclease activity"/>
    <property type="evidence" value="ECO:0007669"/>
    <property type="project" value="UniProtKB-KW"/>
</dbReference>
<dbReference type="Pfam" id="PF02720">
    <property type="entry name" value="DUF222"/>
    <property type="match status" value="1"/>
</dbReference>
<dbReference type="InterPro" id="IPR003615">
    <property type="entry name" value="HNH_nuc"/>
</dbReference>
<reference evidence="4" key="1">
    <citation type="journal article" date="2019" name="Int. J. Syst. Evol. Microbiol.">
        <title>The Global Catalogue of Microorganisms (GCM) 10K type strain sequencing project: providing services to taxonomists for standard genome sequencing and annotation.</title>
        <authorList>
            <consortium name="The Broad Institute Genomics Platform"/>
            <consortium name="The Broad Institute Genome Sequencing Center for Infectious Disease"/>
            <person name="Wu L."/>
            <person name="Ma J."/>
        </authorList>
    </citation>
    <scope>NUCLEOTIDE SEQUENCE [LARGE SCALE GENOMIC DNA]</scope>
    <source>
        <strain evidence="4">JCM 16953</strain>
    </source>
</reference>
<dbReference type="SMART" id="SM00507">
    <property type="entry name" value="HNHc"/>
    <property type="match status" value="1"/>
</dbReference>
<gene>
    <name evidence="3" type="ORF">GCM10022242_40580</name>
</gene>
<keyword evidence="3" id="KW-0540">Nuclease</keyword>
<name>A0ABP7J5Z3_9ACTN</name>
<dbReference type="InterPro" id="IPR003870">
    <property type="entry name" value="DUF222"/>
</dbReference>